<dbReference type="AlphaFoldDB" id="A0A1G9DM33"/>
<sequence>MATARELMHNGCTCVKSDDSAANAARLMVQLNVGALPICGAEDEKIKGMVTDRDLVINVMAAGEDAEAYTVDRLPQGHLVLADANEDVEVTIAKMKEHQVHRIPVIDEGRLVGIIALADVSHRMPEAVTGGLVESIRS</sequence>
<dbReference type="Gene3D" id="3.10.580.10">
    <property type="entry name" value="CBS-domain"/>
    <property type="match status" value="1"/>
</dbReference>
<dbReference type="SUPFAM" id="SSF54631">
    <property type="entry name" value="CBS-domain pair"/>
    <property type="match status" value="1"/>
</dbReference>
<dbReference type="InterPro" id="IPR046342">
    <property type="entry name" value="CBS_dom_sf"/>
</dbReference>
<evidence type="ECO:0000259" key="3">
    <source>
        <dbReference type="PROSITE" id="PS51371"/>
    </source>
</evidence>
<dbReference type="PANTHER" id="PTHR43080">
    <property type="entry name" value="CBS DOMAIN-CONTAINING PROTEIN CBSX3, MITOCHONDRIAL"/>
    <property type="match status" value="1"/>
</dbReference>
<reference evidence="5" key="1">
    <citation type="submission" date="2016-10" db="EMBL/GenBank/DDBJ databases">
        <authorList>
            <person name="Varghese N."/>
            <person name="Submissions S."/>
        </authorList>
    </citation>
    <scope>NUCLEOTIDE SEQUENCE [LARGE SCALE GENOMIC DNA]</scope>
    <source>
        <strain evidence="5">CGMCC 4.3147</strain>
    </source>
</reference>
<dbReference type="Proteomes" id="UP000198662">
    <property type="component" value="Unassembled WGS sequence"/>
</dbReference>
<evidence type="ECO:0000313" key="5">
    <source>
        <dbReference type="Proteomes" id="UP000198662"/>
    </source>
</evidence>
<accession>A0A1G9DM33</accession>
<evidence type="ECO:0000313" key="4">
    <source>
        <dbReference type="EMBL" id="SDK64913.1"/>
    </source>
</evidence>
<name>A0A1G9DM33_9ACTN</name>
<keyword evidence="1 2" id="KW-0129">CBS domain</keyword>
<gene>
    <name evidence="4" type="ORF">SAMN05216298_0976</name>
</gene>
<evidence type="ECO:0000256" key="1">
    <source>
        <dbReference type="ARBA" id="ARBA00023122"/>
    </source>
</evidence>
<dbReference type="RefSeq" id="WP_091044850.1">
    <property type="nucleotide sequence ID" value="NZ_FNGF01000001.1"/>
</dbReference>
<dbReference type="InterPro" id="IPR000644">
    <property type="entry name" value="CBS_dom"/>
</dbReference>
<dbReference type="STRING" id="380244.SAMN05216298_0976"/>
<feature type="domain" description="CBS" evidence="3">
    <location>
        <begin position="8"/>
        <end position="67"/>
    </location>
</feature>
<dbReference type="Pfam" id="PF00571">
    <property type="entry name" value="CBS"/>
    <property type="match status" value="2"/>
</dbReference>
<organism evidence="4 5">
    <name type="scientific">Glycomyces sambucus</name>
    <dbReference type="NCBI Taxonomy" id="380244"/>
    <lineage>
        <taxon>Bacteria</taxon>
        <taxon>Bacillati</taxon>
        <taxon>Actinomycetota</taxon>
        <taxon>Actinomycetes</taxon>
        <taxon>Glycomycetales</taxon>
        <taxon>Glycomycetaceae</taxon>
        <taxon>Glycomyces</taxon>
    </lineage>
</organism>
<keyword evidence="5" id="KW-1185">Reference proteome</keyword>
<dbReference type="PANTHER" id="PTHR43080:SF2">
    <property type="entry name" value="CBS DOMAIN-CONTAINING PROTEIN"/>
    <property type="match status" value="1"/>
</dbReference>
<dbReference type="OrthoDB" id="9789996at2"/>
<dbReference type="PROSITE" id="PS51371">
    <property type="entry name" value="CBS"/>
    <property type="match status" value="2"/>
</dbReference>
<dbReference type="InterPro" id="IPR051257">
    <property type="entry name" value="Diverse_CBS-Domain"/>
</dbReference>
<dbReference type="SMART" id="SM00116">
    <property type="entry name" value="CBS"/>
    <property type="match status" value="2"/>
</dbReference>
<protein>
    <submittedName>
        <fullName evidence="4">CBS domain-containing protein</fullName>
    </submittedName>
</protein>
<proteinExistence type="predicted"/>
<evidence type="ECO:0000256" key="2">
    <source>
        <dbReference type="PROSITE-ProRule" id="PRU00703"/>
    </source>
</evidence>
<feature type="domain" description="CBS" evidence="3">
    <location>
        <begin position="73"/>
        <end position="130"/>
    </location>
</feature>
<dbReference type="EMBL" id="FNGF01000001">
    <property type="protein sequence ID" value="SDK64913.1"/>
    <property type="molecule type" value="Genomic_DNA"/>
</dbReference>